<dbReference type="EC" id="5.6.2.4" evidence="8"/>
<dbReference type="SUPFAM" id="SSF47819">
    <property type="entry name" value="HRDC-like"/>
    <property type="match status" value="1"/>
</dbReference>
<dbReference type="PANTHER" id="PTHR11070:SF69">
    <property type="entry name" value="ATP-DEPENDENT DNA HELICASE UVRD2"/>
    <property type="match status" value="1"/>
</dbReference>
<dbReference type="InterPro" id="IPR000212">
    <property type="entry name" value="DNA_helicase_UvrD/REP"/>
</dbReference>
<name>A0A2N9JFQ0_9ACTN</name>
<dbReference type="InterPro" id="IPR014017">
    <property type="entry name" value="DNA_helicase_UvrD-like_C"/>
</dbReference>
<feature type="domain" description="UvrD-like helicase C-terminal" evidence="13">
    <location>
        <begin position="295"/>
        <end position="540"/>
    </location>
</feature>
<dbReference type="PROSITE" id="PS50967">
    <property type="entry name" value="HRDC"/>
    <property type="match status" value="1"/>
</dbReference>
<evidence type="ECO:0000256" key="9">
    <source>
        <dbReference type="ARBA" id="ARBA00048988"/>
    </source>
</evidence>
<organism evidence="14 15">
    <name type="scientific">Micropruina glycogenica</name>
    <dbReference type="NCBI Taxonomy" id="75385"/>
    <lineage>
        <taxon>Bacteria</taxon>
        <taxon>Bacillati</taxon>
        <taxon>Actinomycetota</taxon>
        <taxon>Actinomycetes</taxon>
        <taxon>Propionibacteriales</taxon>
        <taxon>Nocardioidaceae</taxon>
        <taxon>Micropruina</taxon>
    </lineage>
</organism>
<dbReference type="GO" id="GO:0033202">
    <property type="term" value="C:DNA helicase complex"/>
    <property type="evidence" value="ECO:0007669"/>
    <property type="project" value="TreeGrafter"/>
</dbReference>
<dbReference type="Gene3D" id="3.40.50.300">
    <property type="entry name" value="P-loop containing nucleotide triphosphate hydrolases"/>
    <property type="match status" value="3"/>
</dbReference>
<dbReference type="GO" id="GO:0005829">
    <property type="term" value="C:cytosol"/>
    <property type="evidence" value="ECO:0007669"/>
    <property type="project" value="TreeGrafter"/>
</dbReference>
<dbReference type="InterPro" id="IPR013986">
    <property type="entry name" value="DExx_box_DNA_helicase_dom_sf"/>
</dbReference>
<evidence type="ECO:0000256" key="2">
    <source>
        <dbReference type="ARBA" id="ARBA00022741"/>
    </source>
</evidence>
<dbReference type="GO" id="GO:0000725">
    <property type="term" value="P:recombinational repair"/>
    <property type="evidence" value="ECO:0007669"/>
    <property type="project" value="TreeGrafter"/>
</dbReference>
<dbReference type="InterPro" id="IPR027417">
    <property type="entry name" value="P-loop_NTPase"/>
</dbReference>
<evidence type="ECO:0000256" key="5">
    <source>
        <dbReference type="ARBA" id="ARBA00022840"/>
    </source>
</evidence>
<dbReference type="GO" id="GO:0003677">
    <property type="term" value="F:DNA binding"/>
    <property type="evidence" value="ECO:0007669"/>
    <property type="project" value="InterPro"/>
</dbReference>
<evidence type="ECO:0000256" key="1">
    <source>
        <dbReference type="ARBA" id="ARBA00009922"/>
    </source>
</evidence>
<dbReference type="EMBL" id="LT985188">
    <property type="protein sequence ID" value="SPD86234.1"/>
    <property type="molecule type" value="Genomic_DNA"/>
</dbReference>
<feature type="domain" description="UvrD-like helicase ATP-binding" evidence="12">
    <location>
        <begin position="12"/>
        <end position="294"/>
    </location>
</feature>
<proteinExistence type="inferred from homology"/>
<keyword evidence="15" id="KW-1185">Reference proteome</keyword>
<gene>
    <name evidence="14" type="primary">uvrD</name>
    <name evidence="14" type="ORF">MPLG2_1198</name>
</gene>
<dbReference type="GO" id="GO:0005524">
    <property type="term" value="F:ATP binding"/>
    <property type="evidence" value="ECO:0007669"/>
    <property type="project" value="UniProtKB-UniRule"/>
</dbReference>
<evidence type="ECO:0000256" key="3">
    <source>
        <dbReference type="ARBA" id="ARBA00022801"/>
    </source>
</evidence>
<feature type="binding site" evidence="10">
    <location>
        <begin position="33"/>
        <end position="40"/>
    </location>
    <ligand>
        <name>ATP</name>
        <dbReference type="ChEBI" id="CHEBI:30616"/>
    </ligand>
</feature>
<dbReference type="InterPro" id="IPR010997">
    <property type="entry name" value="HRDC-like_sf"/>
</dbReference>
<evidence type="ECO:0000259" key="13">
    <source>
        <dbReference type="PROSITE" id="PS51217"/>
    </source>
</evidence>
<dbReference type="AlphaFoldDB" id="A0A2N9JFQ0"/>
<keyword evidence="2 10" id="KW-0547">Nucleotide-binding</keyword>
<dbReference type="Gene3D" id="1.10.150.80">
    <property type="entry name" value="HRDC domain"/>
    <property type="match status" value="1"/>
</dbReference>
<dbReference type="Proteomes" id="UP000238164">
    <property type="component" value="Chromosome 1"/>
</dbReference>
<dbReference type="Pfam" id="PF00570">
    <property type="entry name" value="HRDC"/>
    <property type="match status" value="1"/>
</dbReference>
<dbReference type="InterPro" id="IPR002121">
    <property type="entry name" value="HRDC_dom"/>
</dbReference>
<evidence type="ECO:0000256" key="7">
    <source>
        <dbReference type="ARBA" id="ARBA00034617"/>
    </source>
</evidence>
<evidence type="ECO:0000259" key="11">
    <source>
        <dbReference type="PROSITE" id="PS50967"/>
    </source>
</evidence>
<evidence type="ECO:0000313" key="14">
    <source>
        <dbReference type="EMBL" id="SPD86234.1"/>
    </source>
</evidence>
<evidence type="ECO:0000313" key="15">
    <source>
        <dbReference type="Proteomes" id="UP000238164"/>
    </source>
</evidence>
<keyword evidence="5 10" id="KW-0067">ATP-binding</keyword>
<evidence type="ECO:0000256" key="4">
    <source>
        <dbReference type="ARBA" id="ARBA00022806"/>
    </source>
</evidence>
<comment type="similarity">
    <text evidence="1">Belongs to the helicase family. UvrD subfamily.</text>
</comment>
<keyword evidence="6" id="KW-0413">Isomerase</keyword>
<dbReference type="CDD" id="cd17932">
    <property type="entry name" value="DEXQc_UvrD"/>
    <property type="match status" value="1"/>
</dbReference>
<dbReference type="GO" id="GO:0043138">
    <property type="term" value="F:3'-5' DNA helicase activity"/>
    <property type="evidence" value="ECO:0007669"/>
    <property type="project" value="UniProtKB-EC"/>
</dbReference>
<dbReference type="InterPro" id="IPR044876">
    <property type="entry name" value="HRDC_dom_sf"/>
</dbReference>
<keyword evidence="4 10" id="KW-0347">Helicase</keyword>
<evidence type="ECO:0000256" key="8">
    <source>
        <dbReference type="ARBA" id="ARBA00034808"/>
    </source>
</evidence>
<dbReference type="PANTHER" id="PTHR11070">
    <property type="entry name" value="UVRD / RECB / PCRA DNA HELICASE FAMILY MEMBER"/>
    <property type="match status" value="1"/>
</dbReference>
<dbReference type="CDD" id="cd18807">
    <property type="entry name" value="SF1_C_UvrD"/>
    <property type="match status" value="1"/>
</dbReference>
<feature type="domain" description="HRDC" evidence="11">
    <location>
        <begin position="614"/>
        <end position="694"/>
    </location>
</feature>
<evidence type="ECO:0000256" key="10">
    <source>
        <dbReference type="PROSITE-ProRule" id="PRU00560"/>
    </source>
</evidence>
<protein>
    <recommendedName>
        <fullName evidence="8">DNA 3'-5' helicase</fullName>
        <ecNumber evidence="8">5.6.2.4</ecNumber>
    </recommendedName>
</protein>
<dbReference type="KEGG" id="mgg:MPLG2_1198"/>
<dbReference type="SMART" id="SM00341">
    <property type="entry name" value="HRDC"/>
    <property type="match status" value="1"/>
</dbReference>
<comment type="catalytic activity">
    <reaction evidence="7">
        <text>Couples ATP hydrolysis with the unwinding of duplex DNA by translocating in the 3'-5' direction.</text>
        <dbReference type="EC" id="5.6.2.4"/>
    </reaction>
</comment>
<evidence type="ECO:0000259" key="12">
    <source>
        <dbReference type="PROSITE" id="PS51198"/>
    </source>
</evidence>
<dbReference type="GO" id="GO:0016887">
    <property type="term" value="F:ATP hydrolysis activity"/>
    <property type="evidence" value="ECO:0007669"/>
    <property type="project" value="RHEA"/>
</dbReference>
<dbReference type="PROSITE" id="PS51217">
    <property type="entry name" value="UVRD_HELICASE_CTER"/>
    <property type="match status" value="1"/>
</dbReference>
<dbReference type="InterPro" id="IPR014016">
    <property type="entry name" value="UvrD-like_ATP-bd"/>
</dbReference>
<sequence length="705" mass="76106">MRAVPETDDLLAALDPEQRAVATTFGVPVCVIAGAGTGKTRAITHRIAHGCAIGAYDPLAVLAVTFTTRAAGELRGRLRGLGQPRVQARTFHSAALRQAQYFWPAAMGGELPRVSDQRAGLMAEAAGRQLNQRVESGTLRDLLTEISWAKVSNVPPADYAELAIAGGREVAAIDPTGVGRIYDRYERLKVDRGVIDFDDVLLCAVALLSDHDDVRAQVRRTYRHLVVDEYQDVSPLQQKLLELWLGDQPDLCVVGDPAQTIHSFAGARSTYLTRFAVRHPNAEVIRLVRDYRSTTQVVDVANQVLRARGPAEGVKLVAQGGEGPAPIFTQADSESDEAARVAAWLAQLIRDGVPPADLAVLYRIHAQSPAYEAALSSAKVPFTLRSSEGFFQRQEVRTALHALRGQAGAAPDDDLVNVVRGVLAGAGWTVEPPSGQGQARERWESLAALFTLAVDHVGRHPDADLPHLLAELDERARAEHAPSGAGVTLSTLHAAKGLEWTGVALVGLQEGTLPFALAQSPDQLAEEQRLLYVGVTRARKHLWLSWAPSRTGGGQRRKPSRFLDGIRPETEPAHRAVRSGKRAKSRHAVTCRVCGKPLAPGAELKLGRHADCPSSYDEHTWELLREWRRQEAAEANLPAFCVFTDATLMAIAEARPSDDRELLAIAGVGRSKADKYSEAVFAILGSVVPAGQKLGQHVAKSGGDV</sequence>
<dbReference type="Pfam" id="PF00580">
    <property type="entry name" value="UvrD-helicase"/>
    <property type="match status" value="1"/>
</dbReference>
<accession>A0A2N9JFQ0</accession>
<dbReference type="PROSITE" id="PS51198">
    <property type="entry name" value="UVRD_HELICASE_ATP_BIND"/>
    <property type="match status" value="1"/>
</dbReference>
<comment type="catalytic activity">
    <reaction evidence="9">
        <text>ATP + H2O = ADP + phosphate + H(+)</text>
        <dbReference type="Rhea" id="RHEA:13065"/>
        <dbReference type="ChEBI" id="CHEBI:15377"/>
        <dbReference type="ChEBI" id="CHEBI:15378"/>
        <dbReference type="ChEBI" id="CHEBI:30616"/>
        <dbReference type="ChEBI" id="CHEBI:43474"/>
        <dbReference type="ChEBI" id="CHEBI:456216"/>
        <dbReference type="EC" id="5.6.2.4"/>
    </reaction>
</comment>
<dbReference type="Gene3D" id="1.10.10.160">
    <property type="match status" value="1"/>
</dbReference>
<dbReference type="Pfam" id="PF13361">
    <property type="entry name" value="UvrD_C"/>
    <property type="match status" value="2"/>
</dbReference>
<dbReference type="SUPFAM" id="SSF52540">
    <property type="entry name" value="P-loop containing nucleoside triphosphate hydrolases"/>
    <property type="match status" value="1"/>
</dbReference>
<keyword evidence="3 10" id="KW-0378">Hydrolase</keyword>
<evidence type="ECO:0000256" key="6">
    <source>
        <dbReference type="ARBA" id="ARBA00023235"/>
    </source>
</evidence>
<reference evidence="14 15" key="1">
    <citation type="submission" date="2018-02" db="EMBL/GenBank/DDBJ databases">
        <authorList>
            <person name="Cohen D.B."/>
            <person name="Kent A.D."/>
        </authorList>
    </citation>
    <scope>NUCLEOTIDE SEQUENCE [LARGE SCALE GENOMIC DNA]</scope>
    <source>
        <strain evidence="14">1</strain>
    </source>
</reference>